<dbReference type="Pfam" id="PF09346">
    <property type="entry name" value="SMI1_KNR4"/>
    <property type="match status" value="1"/>
</dbReference>
<dbReference type="Gene3D" id="3.40.1580.10">
    <property type="entry name" value="SMI1/KNR4-like"/>
    <property type="match status" value="1"/>
</dbReference>
<gene>
    <name evidence="4" type="ORF">P8C59_007973</name>
</gene>
<dbReference type="PIRSF" id="PIRSF017023">
    <property type="entry name" value="KNR4"/>
    <property type="match status" value="1"/>
</dbReference>
<dbReference type="Proteomes" id="UP001217918">
    <property type="component" value="Unassembled WGS sequence"/>
</dbReference>
<dbReference type="InterPro" id="IPR051873">
    <property type="entry name" value="KNR4/SMI1_regulator"/>
</dbReference>
<protein>
    <recommendedName>
        <fullName evidence="3">Knr4/Smi1-like domain-containing protein</fullName>
    </recommendedName>
</protein>
<evidence type="ECO:0000256" key="2">
    <source>
        <dbReference type="SAM" id="MobiDB-lite"/>
    </source>
</evidence>
<comment type="caution">
    <text evidence="4">The sequence shown here is derived from an EMBL/GenBank/DDBJ whole genome shotgun (WGS) entry which is preliminary data.</text>
</comment>
<accession>A0AAD9IBB0</accession>
<dbReference type="GO" id="GO:0043332">
    <property type="term" value="C:mating projection tip"/>
    <property type="evidence" value="ECO:0007669"/>
    <property type="project" value="TreeGrafter"/>
</dbReference>
<dbReference type="PANTHER" id="PTHR47432">
    <property type="entry name" value="CELL WALL ASSEMBLY REGULATOR SMI1"/>
    <property type="match status" value="1"/>
</dbReference>
<evidence type="ECO:0000256" key="1">
    <source>
        <dbReference type="ARBA" id="ARBA00005303"/>
    </source>
</evidence>
<proteinExistence type="inferred from homology"/>
<comment type="similarity">
    <text evidence="1">Belongs to the KNR4/SMI1 family.</text>
</comment>
<dbReference type="PANTHER" id="PTHR47432:SF1">
    <property type="entry name" value="CELL WALL ASSEMBLY REGULATOR SMI1"/>
    <property type="match status" value="1"/>
</dbReference>
<feature type="domain" description="Knr4/Smi1-like" evidence="3">
    <location>
        <begin position="89"/>
        <end position="272"/>
    </location>
</feature>
<evidence type="ECO:0000313" key="5">
    <source>
        <dbReference type="Proteomes" id="UP001217918"/>
    </source>
</evidence>
<feature type="region of interest" description="Disordered" evidence="2">
    <location>
        <begin position="317"/>
        <end position="357"/>
    </location>
</feature>
<organism evidence="4 5">
    <name type="scientific">Phyllachora maydis</name>
    <dbReference type="NCBI Taxonomy" id="1825666"/>
    <lineage>
        <taxon>Eukaryota</taxon>
        <taxon>Fungi</taxon>
        <taxon>Dikarya</taxon>
        <taxon>Ascomycota</taxon>
        <taxon>Pezizomycotina</taxon>
        <taxon>Sordariomycetes</taxon>
        <taxon>Sordariomycetidae</taxon>
        <taxon>Phyllachorales</taxon>
        <taxon>Phyllachoraceae</taxon>
        <taxon>Phyllachora</taxon>
    </lineage>
</organism>
<dbReference type="InterPro" id="IPR018958">
    <property type="entry name" value="Knr4/Smi1-like_dom"/>
</dbReference>
<feature type="compositionally biased region" description="Basic residues" evidence="2">
    <location>
        <begin position="318"/>
        <end position="327"/>
    </location>
</feature>
<dbReference type="AlphaFoldDB" id="A0AAD9IBB0"/>
<dbReference type="EMBL" id="JAQQPM010000007">
    <property type="protein sequence ID" value="KAK2073717.1"/>
    <property type="molecule type" value="Genomic_DNA"/>
</dbReference>
<dbReference type="SMART" id="SM00860">
    <property type="entry name" value="SMI1_KNR4"/>
    <property type="match status" value="1"/>
</dbReference>
<reference evidence="4" key="1">
    <citation type="journal article" date="2023" name="Mol. Plant Microbe Interact.">
        <title>Elucidating the Obligate Nature and Biological Capacity of an Invasive Fungal Corn Pathogen.</title>
        <authorList>
            <person name="MacCready J.S."/>
            <person name="Roggenkamp E.M."/>
            <person name="Gdanetz K."/>
            <person name="Chilvers M.I."/>
        </authorList>
    </citation>
    <scope>NUCLEOTIDE SEQUENCE</scope>
    <source>
        <strain evidence="4">PM02</strain>
    </source>
</reference>
<dbReference type="GO" id="GO:0070880">
    <property type="term" value="P:fungal-type cell wall beta-glucan biosynthetic process"/>
    <property type="evidence" value="ECO:0007669"/>
    <property type="project" value="TreeGrafter"/>
</dbReference>
<evidence type="ECO:0000313" key="4">
    <source>
        <dbReference type="EMBL" id="KAK2073717.1"/>
    </source>
</evidence>
<name>A0AAD9IBB0_9PEZI</name>
<dbReference type="SUPFAM" id="SSF160631">
    <property type="entry name" value="SMI1/KNR4-like"/>
    <property type="match status" value="1"/>
</dbReference>
<evidence type="ECO:0000259" key="3">
    <source>
        <dbReference type="SMART" id="SM00860"/>
    </source>
</evidence>
<sequence>MTNSLGAVFRSMWHTMTSYDRHATIDSSYRTGRHIPLNREGVLTSVASASESRADISFDERASTAILDTSIDAWAEENYPELFDQLCEPCTVNDLNELENQLDCTLPQDVRDSLQVHDGQERGGLPTGIIFSGMLMDCEEIVQEWDNWRKVNQEFLFDTAAVSKPSMPSKAFGGSSSQASSSKEAPSSPTPSQSAHWRQDLLAKQDCVPPQTIQKTYAHPAWIPLVRDWGGNNIAVDLAPGPKGHWGQVIIFGRDYDTKYVIARSWAHFLAQVADDLNSGKWFVDEDTNELKLREFKKTRVEPSYFDIMRWRMDQKYGRRGPNKKKNLAPGATSPTSNGSPYAGPVDPAALPNGMRDKDKLVEVETPRVSGEENKRLAVVTNSDVGDKAAVEVKLESIKLNGKQSVTEKENSAMEDTMKTIEI</sequence>
<feature type="region of interest" description="Disordered" evidence="2">
    <location>
        <begin position="166"/>
        <end position="196"/>
    </location>
</feature>
<dbReference type="InterPro" id="IPR037883">
    <property type="entry name" value="Knr4/Smi1-like_sf"/>
</dbReference>
<dbReference type="InterPro" id="IPR009203">
    <property type="entry name" value="Knr4/Smi1"/>
</dbReference>
<feature type="compositionally biased region" description="Low complexity" evidence="2">
    <location>
        <begin position="169"/>
        <end position="192"/>
    </location>
</feature>
<keyword evidence="5" id="KW-1185">Reference proteome</keyword>